<dbReference type="GO" id="GO:0032259">
    <property type="term" value="P:methylation"/>
    <property type="evidence" value="ECO:0007669"/>
    <property type="project" value="UniProtKB-KW"/>
</dbReference>
<accession>A0A1R4JH55</accession>
<sequence length="303" mass="32801">MADQHASAGTASHDDGPVPSGAPGAGFRWDPAQYEVFADHRRRPFADLTARIGATHPRRVVDLGCGPGTMTEALARRWPDAEVIGLDSSQEMVDAANARPDRPENLRYATVDARAWSPEPDTDVLVTNAMLQWIPEHRELVRGWLADLPAGAWFAAQVPAQHRNPSHAELHRLAAEEPFAAVVSGERSTDTVAEPADYAGDLLAAGWEADVWETTYQQVMRGPDPVPAFTGATVAKPFVHALTAHDEAHGLTGTPEALAPRYRAAYAERMRAAYPRVPGTGEGDDAAVLFAFRRIFLVGHRPG</sequence>
<evidence type="ECO:0000256" key="3">
    <source>
        <dbReference type="SAM" id="MobiDB-lite"/>
    </source>
</evidence>
<evidence type="ECO:0000313" key="5">
    <source>
        <dbReference type="EMBL" id="SJN31332.1"/>
    </source>
</evidence>
<dbReference type="AlphaFoldDB" id="A0A1R4JH55"/>
<dbReference type="EMBL" id="FUKP01000059">
    <property type="protein sequence ID" value="SJN31332.1"/>
    <property type="molecule type" value="Genomic_DNA"/>
</dbReference>
<dbReference type="InterPro" id="IPR029063">
    <property type="entry name" value="SAM-dependent_MTases_sf"/>
</dbReference>
<dbReference type="Proteomes" id="UP000196230">
    <property type="component" value="Unassembled WGS sequence"/>
</dbReference>
<evidence type="ECO:0000256" key="1">
    <source>
        <dbReference type="ARBA" id="ARBA00022603"/>
    </source>
</evidence>
<dbReference type="PANTHER" id="PTHR43861">
    <property type="entry name" value="TRANS-ACONITATE 2-METHYLTRANSFERASE-RELATED"/>
    <property type="match status" value="1"/>
</dbReference>
<evidence type="ECO:0000313" key="6">
    <source>
        <dbReference type="Proteomes" id="UP000196230"/>
    </source>
</evidence>
<dbReference type="PANTHER" id="PTHR43861:SF1">
    <property type="entry name" value="TRANS-ACONITATE 2-METHYLTRANSFERASE"/>
    <property type="match status" value="1"/>
</dbReference>
<proteinExistence type="predicted"/>
<keyword evidence="1 5" id="KW-0489">Methyltransferase</keyword>
<dbReference type="InterPro" id="IPR023149">
    <property type="entry name" value="Trans_acon_MeTrfase_C"/>
</dbReference>
<keyword evidence="2 5" id="KW-0808">Transferase</keyword>
<dbReference type="CDD" id="cd02440">
    <property type="entry name" value="AdoMet_MTases"/>
    <property type="match status" value="1"/>
</dbReference>
<dbReference type="Gene3D" id="1.10.150.290">
    <property type="entry name" value="S-adenosyl-L-methionine-dependent methyltransferases"/>
    <property type="match status" value="1"/>
</dbReference>
<reference evidence="5 6" key="1">
    <citation type="submission" date="2017-02" db="EMBL/GenBank/DDBJ databases">
        <authorList>
            <person name="Peterson S.W."/>
        </authorList>
    </citation>
    <scope>NUCLEOTIDE SEQUENCE [LARGE SCALE GENOMIC DNA]</scope>
    <source>
        <strain evidence="5 6">2B3F</strain>
    </source>
</reference>
<gene>
    <name evidence="5" type="ORF">FM125_08505</name>
</gene>
<name>A0A1R4JH55_9MICC</name>
<dbReference type="RefSeq" id="WP_087134299.1">
    <property type="nucleotide sequence ID" value="NZ_FUKP01000059.1"/>
</dbReference>
<dbReference type="SUPFAM" id="SSF53335">
    <property type="entry name" value="S-adenosyl-L-methionine-dependent methyltransferases"/>
    <property type="match status" value="1"/>
</dbReference>
<feature type="domain" description="Methyltransferase" evidence="4">
    <location>
        <begin position="60"/>
        <end position="140"/>
    </location>
</feature>
<evidence type="ECO:0000256" key="2">
    <source>
        <dbReference type="ARBA" id="ARBA00022679"/>
    </source>
</evidence>
<organism evidence="5 6">
    <name type="scientific">Micrococcus lylae</name>
    <dbReference type="NCBI Taxonomy" id="1273"/>
    <lineage>
        <taxon>Bacteria</taxon>
        <taxon>Bacillati</taxon>
        <taxon>Actinomycetota</taxon>
        <taxon>Actinomycetes</taxon>
        <taxon>Micrococcales</taxon>
        <taxon>Micrococcaceae</taxon>
        <taxon>Micrococcus</taxon>
    </lineage>
</organism>
<dbReference type="Pfam" id="PF13649">
    <property type="entry name" value="Methyltransf_25"/>
    <property type="match status" value="1"/>
</dbReference>
<feature type="region of interest" description="Disordered" evidence="3">
    <location>
        <begin position="1"/>
        <end position="26"/>
    </location>
</feature>
<dbReference type="Gene3D" id="3.40.50.150">
    <property type="entry name" value="Vaccinia Virus protein VP39"/>
    <property type="match status" value="1"/>
</dbReference>
<dbReference type="GO" id="GO:0030798">
    <property type="term" value="F:trans-aconitate 2-methyltransferase activity"/>
    <property type="evidence" value="ECO:0007669"/>
    <property type="project" value="UniProtKB-EC"/>
</dbReference>
<protein>
    <submittedName>
        <fullName evidence="5">Trans-aconitate 2-methyltransferase</fullName>
        <ecNumber evidence="5">2.1.1.144</ecNumber>
    </submittedName>
</protein>
<dbReference type="EC" id="2.1.1.144" evidence="5"/>
<dbReference type="InterPro" id="IPR041698">
    <property type="entry name" value="Methyltransf_25"/>
</dbReference>
<evidence type="ECO:0000259" key="4">
    <source>
        <dbReference type="Pfam" id="PF13649"/>
    </source>
</evidence>